<proteinExistence type="inferred from homology"/>
<accession>A0A127PBH4</accession>
<evidence type="ECO:0000256" key="9">
    <source>
        <dbReference type="ARBA" id="ARBA00023235"/>
    </source>
</evidence>
<evidence type="ECO:0000256" key="7">
    <source>
        <dbReference type="ARBA" id="ARBA00022822"/>
    </source>
</evidence>
<comment type="pathway">
    <text evidence="2 10">Amino-acid biosynthesis; L-tryptophan biosynthesis; L-tryptophan from chorismate: step 3/5.</text>
</comment>
<dbReference type="SUPFAM" id="SSF51366">
    <property type="entry name" value="Ribulose-phoshate binding barrel"/>
    <property type="match status" value="1"/>
</dbReference>
<sequence>MSHRTRIKICGLTREQDVQAAVAAGADALGFVFYPKSPRYVTPQQAAGLIAKAPPFVTTVGLFVNIEPAQLQEIVAQAPVSLLQFHGDESVEQCTALAQAVNRPFIRAMRIGSATTAADLLEYAQAYRSSSHLFAGLLLDTLVEAYGGSGKVFDWSLIPKELAPQVVLSGGLSVHNATDAVKRVRPFAVDISSGVEQDKGIKDAAKIRAFIAAVRQADADPAGL</sequence>
<evidence type="ECO:0000256" key="8">
    <source>
        <dbReference type="ARBA" id="ARBA00023141"/>
    </source>
</evidence>
<evidence type="ECO:0000256" key="4">
    <source>
        <dbReference type="ARBA" id="ARBA00012572"/>
    </source>
</evidence>
<dbReference type="PANTHER" id="PTHR42894:SF1">
    <property type="entry name" value="N-(5'-PHOSPHORIBOSYL)ANTHRANILATE ISOMERASE"/>
    <property type="match status" value="1"/>
</dbReference>
<dbReference type="PANTHER" id="PTHR42894">
    <property type="entry name" value="N-(5'-PHOSPHORIBOSYL)ANTHRANILATE ISOMERASE"/>
    <property type="match status" value="1"/>
</dbReference>
<dbReference type="NCBIfam" id="NF002298">
    <property type="entry name" value="PRK01222.1-4"/>
    <property type="match status" value="1"/>
</dbReference>
<keyword evidence="6 10" id="KW-0028">Amino-acid biosynthesis</keyword>
<keyword evidence="8 10" id="KW-0057">Aromatic amino acid biosynthesis</keyword>
<evidence type="ECO:0000256" key="6">
    <source>
        <dbReference type="ARBA" id="ARBA00022605"/>
    </source>
</evidence>
<organism evidence="12">
    <name type="scientific">Collimonas fungivorans</name>
    <dbReference type="NCBI Taxonomy" id="158899"/>
    <lineage>
        <taxon>Bacteria</taxon>
        <taxon>Pseudomonadati</taxon>
        <taxon>Pseudomonadota</taxon>
        <taxon>Betaproteobacteria</taxon>
        <taxon>Burkholderiales</taxon>
        <taxon>Oxalobacteraceae</taxon>
        <taxon>Collimonas</taxon>
    </lineage>
</organism>
<keyword evidence="7 10" id="KW-0822">Tryptophan biosynthesis</keyword>
<dbReference type="AlphaFoldDB" id="A0A127PBH4"/>
<dbReference type="FunFam" id="3.20.20.70:FF:000075">
    <property type="entry name" value="Tryptophan biosynthesis protein TRP1"/>
    <property type="match status" value="1"/>
</dbReference>
<comment type="catalytic activity">
    <reaction evidence="1 10">
        <text>N-(5-phospho-beta-D-ribosyl)anthranilate = 1-(2-carboxyphenylamino)-1-deoxy-D-ribulose 5-phosphate</text>
        <dbReference type="Rhea" id="RHEA:21540"/>
        <dbReference type="ChEBI" id="CHEBI:18277"/>
        <dbReference type="ChEBI" id="CHEBI:58613"/>
        <dbReference type="EC" id="5.3.1.24"/>
    </reaction>
</comment>
<dbReference type="RefSeq" id="WP_061539915.1">
    <property type="nucleotide sequence ID" value="NZ_CP013232.1"/>
</dbReference>
<dbReference type="EC" id="5.3.1.24" evidence="4 10"/>
<keyword evidence="9 10" id="KW-0413">Isomerase</keyword>
<dbReference type="InterPro" id="IPR013785">
    <property type="entry name" value="Aldolase_TIM"/>
</dbReference>
<dbReference type="EMBL" id="CP013232">
    <property type="protein sequence ID" value="AMO95005.1"/>
    <property type="molecule type" value="Genomic_DNA"/>
</dbReference>
<evidence type="ECO:0000256" key="10">
    <source>
        <dbReference type="HAMAP-Rule" id="MF_00135"/>
    </source>
</evidence>
<evidence type="ECO:0000256" key="1">
    <source>
        <dbReference type="ARBA" id="ARBA00001164"/>
    </source>
</evidence>
<evidence type="ECO:0000256" key="5">
    <source>
        <dbReference type="ARBA" id="ARBA00022272"/>
    </source>
</evidence>
<dbReference type="UniPathway" id="UPA00035">
    <property type="reaction ID" value="UER00042"/>
</dbReference>
<dbReference type="OrthoDB" id="9796196at2"/>
<gene>
    <name evidence="10" type="primary">trpF</name>
    <name evidence="12" type="ORF">CFter6_2324</name>
</gene>
<reference evidence="12 13" key="1">
    <citation type="submission" date="2015-11" db="EMBL/GenBank/DDBJ databases">
        <title>Exploring the genomic traits of fungus-feeding bacterial genus Collimonas.</title>
        <authorList>
            <person name="Song C."/>
            <person name="Schmidt R."/>
            <person name="de Jager V."/>
            <person name="Krzyzanowska D."/>
            <person name="Jongedijk E."/>
            <person name="Cankar K."/>
            <person name="Beekwilder J."/>
            <person name="van Veen A."/>
            <person name="de Boer W."/>
            <person name="van Veen J.A."/>
            <person name="Garbeva P."/>
        </authorList>
    </citation>
    <scope>NUCLEOTIDE SEQUENCE [LARGE SCALE GENOMIC DNA]</scope>
    <source>
        <strain evidence="12 13">Ter6</strain>
    </source>
</reference>
<dbReference type="Proteomes" id="UP000072421">
    <property type="component" value="Chromosome"/>
</dbReference>
<dbReference type="PATRIC" id="fig|158899.10.peg.2320"/>
<dbReference type="GO" id="GO:0000162">
    <property type="term" value="P:L-tryptophan biosynthetic process"/>
    <property type="evidence" value="ECO:0007669"/>
    <property type="project" value="UniProtKB-UniRule"/>
</dbReference>
<comment type="similarity">
    <text evidence="3 10">Belongs to the TrpF family.</text>
</comment>
<evidence type="ECO:0000259" key="11">
    <source>
        <dbReference type="Pfam" id="PF00697"/>
    </source>
</evidence>
<dbReference type="GO" id="GO:0004640">
    <property type="term" value="F:phosphoribosylanthranilate isomerase activity"/>
    <property type="evidence" value="ECO:0007669"/>
    <property type="project" value="UniProtKB-UniRule"/>
</dbReference>
<protein>
    <recommendedName>
        <fullName evidence="5 10">N-(5'-phosphoribosyl)anthranilate isomerase</fullName>
        <shortName evidence="10">PRAI</shortName>
        <ecNumber evidence="4 10">5.3.1.24</ecNumber>
    </recommendedName>
</protein>
<name>A0A127PBH4_9BURK</name>
<dbReference type="Gene3D" id="3.20.20.70">
    <property type="entry name" value="Aldolase class I"/>
    <property type="match status" value="1"/>
</dbReference>
<evidence type="ECO:0000256" key="3">
    <source>
        <dbReference type="ARBA" id="ARBA00007571"/>
    </source>
</evidence>
<evidence type="ECO:0000313" key="13">
    <source>
        <dbReference type="Proteomes" id="UP000072421"/>
    </source>
</evidence>
<evidence type="ECO:0000256" key="2">
    <source>
        <dbReference type="ARBA" id="ARBA00004664"/>
    </source>
</evidence>
<evidence type="ECO:0000313" key="12">
    <source>
        <dbReference type="EMBL" id="AMO95005.1"/>
    </source>
</evidence>
<dbReference type="InterPro" id="IPR001240">
    <property type="entry name" value="PRAI_dom"/>
</dbReference>
<dbReference type="InterPro" id="IPR044643">
    <property type="entry name" value="TrpF_fam"/>
</dbReference>
<dbReference type="InterPro" id="IPR011060">
    <property type="entry name" value="RibuloseP-bd_barrel"/>
</dbReference>
<dbReference type="CDD" id="cd00405">
    <property type="entry name" value="PRAI"/>
    <property type="match status" value="1"/>
</dbReference>
<feature type="domain" description="N-(5'phosphoribosyl) anthranilate isomerase (PRAI)" evidence="11">
    <location>
        <begin position="7"/>
        <end position="212"/>
    </location>
</feature>
<dbReference type="Pfam" id="PF00697">
    <property type="entry name" value="PRAI"/>
    <property type="match status" value="1"/>
</dbReference>
<dbReference type="NCBIfam" id="NF002299">
    <property type="entry name" value="PRK01222.1-6"/>
    <property type="match status" value="1"/>
</dbReference>
<dbReference type="HAMAP" id="MF_00135">
    <property type="entry name" value="PRAI"/>
    <property type="match status" value="1"/>
</dbReference>